<organism evidence="1 2">
    <name type="scientific">Bacillus cereus (strain ATCC 10987 / NRS 248)</name>
    <dbReference type="NCBI Taxonomy" id="222523"/>
    <lineage>
        <taxon>Bacteria</taxon>
        <taxon>Bacillati</taxon>
        <taxon>Bacillota</taxon>
        <taxon>Bacilli</taxon>
        <taxon>Bacillales</taxon>
        <taxon>Bacillaceae</taxon>
        <taxon>Bacillus</taxon>
        <taxon>Bacillus cereus group</taxon>
    </lineage>
</organism>
<dbReference type="AlphaFoldDB" id="Q734R4"/>
<evidence type="ECO:0000313" key="1">
    <source>
        <dbReference type="EMBL" id="AAS42248.1"/>
    </source>
</evidence>
<gene>
    <name evidence="1" type="ordered locus">BCE_3340</name>
</gene>
<accession>Q734R4</accession>
<dbReference type="KEGG" id="bca:BCE_3340"/>
<sequence>MFIFNETFHTYEQNEGKVHWELDVRNEHVHVYEMIKRAEKLYMG</sequence>
<dbReference type="HOGENOM" id="CLU_3211971_0_0_9"/>
<evidence type="ECO:0000313" key="2">
    <source>
        <dbReference type="Proteomes" id="UP000002527"/>
    </source>
</evidence>
<name>Q734R4_BACC1</name>
<dbReference type="Proteomes" id="UP000002527">
    <property type="component" value="Chromosome"/>
</dbReference>
<dbReference type="EMBL" id="AE017194">
    <property type="protein sequence ID" value="AAS42248.1"/>
    <property type="molecule type" value="Genomic_DNA"/>
</dbReference>
<proteinExistence type="predicted"/>
<reference evidence="1 2" key="1">
    <citation type="journal article" date="2004" name="Nucleic Acids Res.">
        <title>The genome sequence of Bacillus cereus ATCC 10987 reveals metabolic adaptations and a large plasmid related to Bacillus anthracis pXO1.</title>
        <authorList>
            <person name="Rasko D.A."/>
            <person name="Ravel J."/>
            <person name="Okstad O.A."/>
            <person name="Helgason E."/>
            <person name="Cer R.Z."/>
            <person name="Jiang L."/>
            <person name="Shores K.A."/>
            <person name="Fouts D.E."/>
            <person name="Tourasse N.J."/>
            <person name="Angiuoli S.V."/>
            <person name="Kolonay J."/>
            <person name="Nelson W.C."/>
            <person name="Kolsto A.-B."/>
            <person name="Fraser C.M."/>
            <person name="Read T.D."/>
        </authorList>
    </citation>
    <scope>NUCLEOTIDE SEQUENCE [LARGE SCALE GENOMIC DNA]</scope>
    <source>
        <strain evidence="2">ATCC 10987 / NRS 248</strain>
    </source>
</reference>
<protein>
    <recommendedName>
        <fullName evidence="3">Group-specific protein</fullName>
    </recommendedName>
</protein>
<evidence type="ECO:0008006" key="3">
    <source>
        <dbReference type="Google" id="ProtNLM"/>
    </source>
</evidence>